<keyword evidence="2" id="KW-1003">Cell membrane</keyword>
<feature type="transmembrane region" description="Helical" evidence="6">
    <location>
        <begin position="182"/>
        <end position="201"/>
    </location>
</feature>
<feature type="domain" description="Sulfatase N-terminal" evidence="7">
    <location>
        <begin position="282"/>
        <end position="550"/>
    </location>
</feature>
<keyword evidence="8" id="KW-0808">Transferase</keyword>
<dbReference type="EC" id="2.7.8.-" evidence="8"/>
<dbReference type="RefSeq" id="WP_369454546.1">
    <property type="nucleotide sequence ID" value="NZ_JBGCUO010000001.1"/>
</dbReference>
<evidence type="ECO:0000313" key="8">
    <source>
        <dbReference type="EMBL" id="MEY1661290.1"/>
    </source>
</evidence>
<evidence type="ECO:0000256" key="5">
    <source>
        <dbReference type="ARBA" id="ARBA00023136"/>
    </source>
</evidence>
<dbReference type="InterPro" id="IPR000917">
    <property type="entry name" value="Sulfatase_N"/>
</dbReference>
<proteinExistence type="predicted"/>
<reference evidence="8 9" key="1">
    <citation type="submission" date="2024-07" db="EMBL/GenBank/DDBJ databases">
        <authorList>
            <person name="Ren Q."/>
        </authorList>
    </citation>
    <scope>NUCLEOTIDE SEQUENCE [LARGE SCALE GENOMIC DNA]</scope>
    <source>
        <strain evidence="8 9">REN37</strain>
    </source>
</reference>
<keyword evidence="9" id="KW-1185">Reference proteome</keyword>
<dbReference type="CDD" id="cd16015">
    <property type="entry name" value="LTA_synthase"/>
    <property type="match status" value="1"/>
</dbReference>
<keyword evidence="5 6" id="KW-0472">Membrane</keyword>
<dbReference type="PANTHER" id="PTHR47371:SF3">
    <property type="entry name" value="PHOSPHOGLYCEROL TRANSFERASE I"/>
    <property type="match status" value="1"/>
</dbReference>
<dbReference type="InterPro" id="IPR050448">
    <property type="entry name" value="OpgB/LTA_synthase_biosynth"/>
</dbReference>
<dbReference type="Gene3D" id="3.40.720.10">
    <property type="entry name" value="Alkaline Phosphatase, subunit A"/>
    <property type="match status" value="1"/>
</dbReference>
<protein>
    <submittedName>
        <fullName evidence="8">LTA synthase family protein</fullName>
        <ecNumber evidence="8">2.7.8.-</ecNumber>
    </submittedName>
</protein>
<evidence type="ECO:0000259" key="7">
    <source>
        <dbReference type="Pfam" id="PF00884"/>
    </source>
</evidence>
<keyword evidence="3 6" id="KW-0812">Transmembrane</keyword>
<feature type="transmembrane region" description="Helical" evidence="6">
    <location>
        <begin position="92"/>
        <end position="112"/>
    </location>
</feature>
<dbReference type="SUPFAM" id="SSF53649">
    <property type="entry name" value="Alkaline phosphatase-like"/>
    <property type="match status" value="1"/>
</dbReference>
<comment type="subcellular location">
    <subcellularLocation>
        <location evidence="1">Cell membrane</location>
        <topology evidence="1">Multi-pass membrane protein</topology>
    </subcellularLocation>
</comment>
<keyword evidence="4 6" id="KW-1133">Transmembrane helix</keyword>
<evidence type="ECO:0000256" key="3">
    <source>
        <dbReference type="ARBA" id="ARBA00022692"/>
    </source>
</evidence>
<feature type="transmembrane region" description="Helical" evidence="6">
    <location>
        <begin position="143"/>
        <end position="161"/>
    </location>
</feature>
<dbReference type="GO" id="GO:0016740">
    <property type="term" value="F:transferase activity"/>
    <property type="evidence" value="ECO:0007669"/>
    <property type="project" value="UniProtKB-KW"/>
</dbReference>
<evidence type="ECO:0000256" key="4">
    <source>
        <dbReference type="ARBA" id="ARBA00022989"/>
    </source>
</evidence>
<evidence type="ECO:0000256" key="6">
    <source>
        <dbReference type="SAM" id="Phobius"/>
    </source>
</evidence>
<dbReference type="Pfam" id="PF00884">
    <property type="entry name" value="Sulfatase"/>
    <property type="match status" value="1"/>
</dbReference>
<organism evidence="8 9">
    <name type="scientific">Isoalcanivorax beigongshangi</name>
    <dbReference type="NCBI Taxonomy" id="3238810"/>
    <lineage>
        <taxon>Bacteria</taxon>
        <taxon>Pseudomonadati</taxon>
        <taxon>Pseudomonadota</taxon>
        <taxon>Gammaproteobacteria</taxon>
        <taxon>Oceanospirillales</taxon>
        <taxon>Alcanivoracaceae</taxon>
        <taxon>Isoalcanivorax</taxon>
    </lineage>
</organism>
<evidence type="ECO:0000256" key="2">
    <source>
        <dbReference type="ARBA" id="ARBA00022475"/>
    </source>
</evidence>
<evidence type="ECO:0000256" key="1">
    <source>
        <dbReference type="ARBA" id="ARBA00004651"/>
    </source>
</evidence>
<gene>
    <name evidence="8" type="ORF">AB5I84_03910</name>
</gene>
<name>A0ABV4AI34_9GAMM</name>
<dbReference type="EMBL" id="JBGCUO010000001">
    <property type="protein sequence ID" value="MEY1661290.1"/>
    <property type="molecule type" value="Genomic_DNA"/>
</dbReference>
<dbReference type="Gene3D" id="3.30.1120.80">
    <property type="match status" value="1"/>
</dbReference>
<feature type="transmembrane region" description="Helical" evidence="6">
    <location>
        <begin position="12"/>
        <end position="34"/>
    </location>
</feature>
<evidence type="ECO:0000313" key="9">
    <source>
        <dbReference type="Proteomes" id="UP001562065"/>
    </source>
</evidence>
<sequence>MPVSALQSARLRYLYLISLCWLSLFWLTRLALLLRSGADAELSLSAVWHLWWVGALYDFGFLAMALWPLASWVLLCPAALWRRRWHVAVLKWVLATSLALMLFVAFAEWLFWDEFSVRFNFIAVDYLVYSREVVDNILESYPVYPLLALIAVVAMVATQWWGGRLDRWTRRVDAGWRPRMTLWAGCSLLALLAGFGLDQQWPRGQGGNSYQIELAANGPYQFFAAFRNNELDYNSLYATLPLEDVDRLLREEVAESNSHFVTDELLDLRRRVQASGPPKPLNVMLVTLESFSARYLGRFGNTDGLTPNLDALWDQSLVFTHLYATGTRTDRGLEALTLSVPPTPGRSIVKRIGRETGFASLGEQFNRFGYDSAFLYGGRGYFDNMNAFFSGNGYQIVDQSSVPDSALSFTNAWGMADEDLYRLAEERADRLYAAGQPFFMQLMTTSNHRPYTYPDGRIDIPSGSNRNGAVKYTDYAIGEFLERAREKPWFHDTLFVFVADHTAGSAGKQDLPVAQYHIPMLVYAPAWVAPREEARLMSQIDVAPTLLGVLDRSYVSTFFGRDMLRPDAEGRRVLIGNYQHLGLFDGDRLMILSPRHSLREHRDALGLVREQPASLEDELMRRNIAFYQGASYAYRHRLLSWSGVLAAGPLPASTDAGSTYWGAHHR</sequence>
<feature type="transmembrane region" description="Helical" evidence="6">
    <location>
        <begin position="54"/>
        <end position="80"/>
    </location>
</feature>
<comment type="caution">
    <text evidence="8">The sequence shown here is derived from an EMBL/GenBank/DDBJ whole genome shotgun (WGS) entry which is preliminary data.</text>
</comment>
<dbReference type="Proteomes" id="UP001562065">
    <property type="component" value="Unassembled WGS sequence"/>
</dbReference>
<dbReference type="InterPro" id="IPR017850">
    <property type="entry name" value="Alkaline_phosphatase_core_sf"/>
</dbReference>
<accession>A0ABV4AI34</accession>
<dbReference type="PANTHER" id="PTHR47371">
    <property type="entry name" value="LIPOTEICHOIC ACID SYNTHASE"/>
    <property type="match status" value="1"/>
</dbReference>